<keyword evidence="2" id="KW-1185">Reference proteome</keyword>
<accession>A0A5B6VPF1</accession>
<protein>
    <submittedName>
        <fullName evidence="1">Gag-Pol polyprotein</fullName>
    </submittedName>
</protein>
<dbReference type="AlphaFoldDB" id="A0A5B6VPF1"/>
<organism evidence="1 2">
    <name type="scientific">Gossypium australe</name>
    <dbReference type="NCBI Taxonomy" id="47621"/>
    <lineage>
        <taxon>Eukaryota</taxon>
        <taxon>Viridiplantae</taxon>
        <taxon>Streptophyta</taxon>
        <taxon>Embryophyta</taxon>
        <taxon>Tracheophyta</taxon>
        <taxon>Spermatophyta</taxon>
        <taxon>Magnoliopsida</taxon>
        <taxon>eudicotyledons</taxon>
        <taxon>Gunneridae</taxon>
        <taxon>Pentapetalae</taxon>
        <taxon>rosids</taxon>
        <taxon>malvids</taxon>
        <taxon>Malvales</taxon>
        <taxon>Malvaceae</taxon>
        <taxon>Malvoideae</taxon>
        <taxon>Gossypium</taxon>
    </lineage>
</organism>
<dbReference type="EMBL" id="SMMG02000006">
    <property type="protein sequence ID" value="KAA3470914.1"/>
    <property type="molecule type" value="Genomic_DNA"/>
</dbReference>
<reference evidence="2" key="1">
    <citation type="journal article" date="2019" name="Plant Biotechnol. J.">
        <title>Genome sequencing of the Australian wild diploid species Gossypium australe highlights disease resistance and delayed gland morphogenesis.</title>
        <authorList>
            <person name="Cai Y."/>
            <person name="Cai X."/>
            <person name="Wang Q."/>
            <person name="Wang P."/>
            <person name="Zhang Y."/>
            <person name="Cai C."/>
            <person name="Xu Y."/>
            <person name="Wang K."/>
            <person name="Zhou Z."/>
            <person name="Wang C."/>
            <person name="Geng S."/>
            <person name="Li B."/>
            <person name="Dong Q."/>
            <person name="Hou Y."/>
            <person name="Wang H."/>
            <person name="Ai P."/>
            <person name="Liu Z."/>
            <person name="Yi F."/>
            <person name="Sun M."/>
            <person name="An G."/>
            <person name="Cheng J."/>
            <person name="Zhang Y."/>
            <person name="Shi Q."/>
            <person name="Xie Y."/>
            <person name="Shi X."/>
            <person name="Chang Y."/>
            <person name="Huang F."/>
            <person name="Chen Y."/>
            <person name="Hong S."/>
            <person name="Mi L."/>
            <person name="Sun Q."/>
            <person name="Zhang L."/>
            <person name="Zhou B."/>
            <person name="Peng R."/>
            <person name="Zhang X."/>
            <person name="Liu F."/>
        </authorList>
    </citation>
    <scope>NUCLEOTIDE SEQUENCE [LARGE SCALE GENOMIC DNA]</scope>
    <source>
        <strain evidence="2">cv. PA1801</strain>
    </source>
</reference>
<sequence length="60" mass="7337">MGQNNLELLPMMIHRELNFGWKIPSGIWMNYHARQLNIAYQWWNTITSVVPRENITWEFF</sequence>
<name>A0A5B6VPF1_9ROSI</name>
<evidence type="ECO:0000313" key="2">
    <source>
        <dbReference type="Proteomes" id="UP000325315"/>
    </source>
</evidence>
<proteinExistence type="predicted"/>
<comment type="caution">
    <text evidence="1">The sequence shown here is derived from an EMBL/GenBank/DDBJ whole genome shotgun (WGS) entry which is preliminary data.</text>
</comment>
<evidence type="ECO:0000313" key="1">
    <source>
        <dbReference type="EMBL" id="KAA3470914.1"/>
    </source>
</evidence>
<dbReference type="Proteomes" id="UP000325315">
    <property type="component" value="Unassembled WGS sequence"/>
</dbReference>
<gene>
    <name evidence="1" type="ORF">EPI10_016586</name>
</gene>